<feature type="compositionally biased region" description="Basic and acidic residues" evidence="2">
    <location>
        <begin position="1075"/>
        <end position="1103"/>
    </location>
</feature>
<keyword evidence="1" id="KW-0175">Coiled coil</keyword>
<feature type="region of interest" description="Disordered" evidence="2">
    <location>
        <begin position="916"/>
        <end position="1187"/>
    </location>
</feature>
<keyword evidence="4" id="KW-0732">Signal</keyword>
<evidence type="ECO:0000313" key="5">
    <source>
        <dbReference type="EMBL" id="CEM30812.1"/>
    </source>
</evidence>
<feature type="coiled-coil region" evidence="1">
    <location>
        <begin position="870"/>
        <end position="907"/>
    </location>
</feature>
<feature type="compositionally biased region" description="Low complexity" evidence="2">
    <location>
        <begin position="975"/>
        <end position="988"/>
    </location>
</feature>
<evidence type="ECO:0000256" key="3">
    <source>
        <dbReference type="SAM" id="Phobius"/>
    </source>
</evidence>
<feature type="compositionally biased region" description="Basic and acidic residues" evidence="2">
    <location>
        <begin position="365"/>
        <end position="375"/>
    </location>
</feature>
<evidence type="ECO:0000256" key="2">
    <source>
        <dbReference type="SAM" id="MobiDB-lite"/>
    </source>
</evidence>
<evidence type="ECO:0008006" key="6">
    <source>
        <dbReference type="Google" id="ProtNLM"/>
    </source>
</evidence>
<feature type="compositionally biased region" description="Basic and acidic residues" evidence="2">
    <location>
        <begin position="578"/>
        <end position="590"/>
    </location>
</feature>
<proteinExistence type="predicted"/>
<feature type="region of interest" description="Disordered" evidence="2">
    <location>
        <begin position="253"/>
        <end position="313"/>
    </location>
</feature>
<feature type="region of interest" description="Disordered" evidence="2">
    <location>
        <begin position="573"/>
        <end position="610"/>
    </location>
</feature>
<feature type="chain" id="PRO_5005190329" description="ABC transmembrane type-1 domain-containing protein" evidence="4">
    <location>
        <begin position="25"/>
        <end position="1329"/>
    </location>
</feature>
<feature type="compositionally biased region" description="Basic and acidic residues" evidence="2">
    <location>
        <begin position="265"/>
        <end position="283"/>
    </location>
</feature>
<feature type="compositionally biased region" description="Gly residues" evidence="2">
    <location>
        <begin position="599"/>
        <end position="610"/>
    </location>
</feature>
<feature type="region of interest" description="Disordered" evidence="2">
    <location>
        <begin position="83"/>
        <end position="134"/>
    </location>
</feature>
<feature type="compositionally biased region" description="Acidic residues" evidence="2">
    <location>
        <begin position="340"/>
        <end position="364"/>
    </location>
</feature>
<feature type="signal peptide" evidence="4">
    <location>
        <begin position="1"/>
        <end position="24"/>
    </location>
</feature>
<feature type="compositionally biased region" description="Gly residues" evidence="2">
    <location>
        <begin position="116"/>
        <end position="125"/>
    </location>
</feature>
<feature type="compositionally biased region" description="Low complexity" evidence="2">
    <location>
        <begin position="920"/>
        <end position="929"/>
    </location>
</feature>
<dbReference type="VEuPathDB" id="CryptoDB:Cvel_4859"/>
<feature type="compositionally biased region" description="Basic and acidic residues" evidence="2">
    <location>
        <begin position="1034"/>
        <end position="1054"/>
    </location>
</feature>
<feature type="transmembrane region" description="Helical" evidence="3">
    <location>
        <begin position="478"/>
        <end position="498"/>
    </location>
</feature>
<feature type="compositionally biased region" description="Basic and acidic residues" evidence="2">
    <location>
        <begin position="994"/>
        <end position="1004"/>
    </location>
</feature>
<feature type="transmembrane region" description="Helical" evidence="3">
    <location>
        <begin position="704"/>
        <end position="721"/>
    </location>
</feature>
<protein>
    <recommendedName>
        <fullName evidence="6">ABC transmembrane type-1 domain-containing protein</fullName>
    </recommendedName>
</protein>
<feature type="region of interest" description="Disordered" evidence="2">
    <location>
        <begin position="1238"/>
        <end position="1329"/>
    </location>
</feature>
<keyword evidence="3" id="KW-1133">Transmembrane helix</keyword>
<name>A0A0G4GLC0_9ALVE</name>
<accession>A0A0G4GLC0</accession>
<keyword evidence="3" id="KW-0472">Membrane</keyword>
<keyword evidence="3" id="KW-0812">Transmembrane</keyword>
<evidence type="ECO:0000256" key="4">
    <source>
        <dbReference type="SAM" id="SignalP"/>
    </source>
</evidence>
<feature type="transmembrane region" description="Helical" evidence="3">
    <location>
        <begin position="436"/>
        <end position="458"/>
    </location>
</feature>
<feature type="compositionally biased region" description="Low complexity" evidence="2">
    <location>
        <begin position="1139"/>
        <end position="1169"/>
    </location>
</feature>
<reference evidence="5" key="1">
    <citation type="submission" date="2014-11" db="EMBL/GenBank/DDBJ databases">
        <authorList>
            <person name="Otto D Thomas"/>
            <person name="Naeem Raeece"/>
        </authorList>
    </citation>
    <scope>NUCLEOTIDE SEQUENCE</scope>
</reference>
<dbReference type="EMBL" id="CDMZ01001325">
    <property type="protein sequence ID" value="CEM30812.1"/>
    <property type="molecule type" value="Genomic_DNA"/>
</dbReference>
<feature type="transmembrane region" description="Helical" evidence="3">
    <location>
        <begin position="677"/>
        <end position="697"/>
    </location>
</feature>
<gene>
    <name evidence="5" type="ORF">Cvel_4859</name>
</gene>
<feature type="compositionally biased region" description="Basic residues" evidence="2">
    <location>
        <begin position="284"/>
        <end position="302"/>
    </location>
</feature>
<feature type="compositionally biased region" description="Polar residues" evidence="2">
    <location>
        <begin position="1301"/>
        <end position="1329"/>
    </location>
</feature>
<feature type="compositionally biased region" description="Gly residues" evidence="2">
    <location>
        <begin position="401"/>
        <end position="417"/>
    </location>
</feature>
<organism evidence="5">
    <name type="scientific">Chromera velia CCMP2878</name>
    <dbReference type="NCBI Taxonomy" id="1169474"/>
    <lineage>
        <taxon>Eukaryota</taxon>
        <taxon>Sar</taxon>
        <taxon>Alveolata</taxon>
        <taxon>Colpodellida</taxon>
        <taxon>Chromeraceae</taxon>
        <taxon>Chromera</taxon>
    </lineage>
</organism>
<evidence type="ECO:0000256" key="1">
    <source>
        <dbReference type="SAM" id="Coils"/>
    </source>
</evidence>
<feature type="compositionally biased region" description="Low complexity" evidence="2">
    <location>
        <begin position="1286"/>
        <end position="1300"/>
    </location>
</feature>
<feature type="region of interest" description="Disordered" evidence="2">
    <location>
        <begin position="340"/>
        <end position="426"/>
    </location>
</feature>
<sequence>MAVAFFGESLSLLFLVLCPLATDSFLRQSSPYILLSSSGRHRRRFRAVTLTGSRRSSRPPRWNESLARRRAYSVLHTLSALFSTSPQQQETPPTDGIPFGSSAPSALGEQDQGQPGFVGHGGGDGSQPAERVESISSVPNATESRAMLRQLQAIGPLPTSPVLPPSTVLPAQSLYPYEFMGDESLFSIVKDPGRKGYYQTDTSKRKATQLQKDAIRDGIEEDYVRQGRQGPWGEAFRSSQQWLQRGLRRLGLIVDPSPPMDLLEGGEKKETETEKEQKKERRAATRQRQQRLSSRARSRKRKSGDEDEDLPPHHVETVSDILFRFIQSPSSFFLRQGAMEIDDKDEEEEEDEEDTDEEEEEEGEGVDREPREKSVSKLPDMQKQQSGPPQGSRVEQAAPVSGGGVGPGAVVPGSGGKGKGKGAPSKKTLIQQAGTLARFAASLPWLGTILCVLTYTVYPWLARRGYWWMRGMLKRGIVLPDSVTGMLLSVVAFLYSTFTNTALNYLMVRQKDIRIDIAKEITLVEELAWYTLQNRVSTYRTMQEVLDSITILRTLELYVRMLSRECGFNPKSQVRKLPRSEVEDKVRERWSAPSSPAAAGGGKAGPGAGVGAGGKAVGAAADVQQEEMRPSQEQYFLHQITEICAGDQTVLQFVRDLRSLRASRTAVERTSVSSIHYNLFTAVLAMGLCIVWLSAMLAGPSGEMLFRFAFAIVLGVFMWVYELMAGLNDPYSGLYTRNLNFNKPLKDLRNMIAQLVDTPPVRSPTYTTSPISPSAYSASRVAQIPPLVSERDGSVYTNAEKRAAGSVQTGGTEGVPGYSQMLSSVQQQPSEPLLNLGQIDDQIYLHRRSELDNWYIRRQQEKRLYESWSLHRRQQQEEILRRQQEELEAAQRELRQQQKKQIKSEEKIKSGAIVSLGVSQSQQQQQQQHRQQEGSTEKTASGSNAPAGVSPVPGPIGLKAPGIMDGIPAGSHQLQVPGPSQSVSVSVGGDEEDDRKKGGNKETEEAQALAVVTGGGKGGGEQQDKQGDVQTRPTGKDREEAQEREILKEKEKKKGGGKGGGGILKNIGKLLRNGKQKEKERGEKDEGESYSKGEQMERGKEQGSTRPQGNEAEKTGEENEEDIQSLLPSLLQEKDKAGTGKVQTGGTTTGVPPSLSSSSVSPAPSVGQGLSPPAVRDGVTLPVPSEDPSLFFQDVKEIGETLFEGELEGRGGGSQGPFPVVGGEATWGIVTAVEDSADLHTLGEGDRRDSVNGSPRAHTSPIPASNRTQPPFLPDPSGMWESQAASLLSSSVPSPLPTSVGQLTSDEMQHSASRNQTVPVNSVPPNKPR</sequence>
<feature type="compositionally biased region" description="Polar residues" evidence="2">
    <location>
        <begin position="83"/>
        <end position="92"/>
    </location>
</feature>
<feature type="compositionally biased region" description="Basic and acidic residues" evidence="2">
    <location>
        <begin position="1238"/>
        <end position="1250"/>
    </location>
</feature>